<comment type="subunit">
    <text evidence="17">Forms a heterotetramer with UvrB during the search for lesions.</text>
</comment>
<feature type="binding site" evidence="17">
    <location>
        <begin position="645"/>
        <end position="652"/>
    </location>
    <ligand>
        <name>ATP</name>
        <dbReference type="ChEBI" id="CHEBI:30616"/>
    </ligand>
</feature>
<evidence type="ECO:0000313" key="20">
    <source>
        <dbReference type="Proteomes" id="UP000202485"/>
    </source>
</evidence>
<keyword evidence="8 17" id="KW-0863">Zinc-finger</keyword>
<dbReference type="OrthoDB" id="9809851at2"/>
<evidence type="ECO:0000256" key="14">
    <source>
        <dbReference type="ARBA" id="ARBA00038000"/>
    </source>
</evidence>
<evidence type="ECO:0000256" key="11">
    <source>
        <dbReference type="ARBA" id="ARBA00022881"/>
    </source>
</evidence>
<evidence type="ECO:0000256" key="1">
    <source>
        <dbReference type="ARBA" id="ARBA00004496"/>
    </source>
</evidence>
<dbReference type="Gene3D" id="1.10.8.280">
    <property type="entry name" value="ABC transporter ATPase domain-like"/>
    <property type="match status" value="1"/>
</dbReference>
<proteinExistence type="inferred from homology"/>
<keyword evidence="5 17" id="KW-0547">Nucleotide-binding</keyword>
<evidence type="ECO:0000256" key="13">
    <source>
        <dbReference type="ARBA" id="ARBA00023204"/>
    </source>
</evidence>
<evidence type="ECO:0000313" key="19">
    <source>
        <dbReference type="EMBL" id="SMX34242.1"/>
    </source>
</evidence>
<keyword evidence="3 17" id="KW-0479">Metal-binding</keyword>
<evidence type="ECO:0000256" key="8">
    <source>
        <dbReference type="ARBA" id="ARBA00022771"/>
    </source>
</evidence>
<evidence type="ECO:0000256" key="2">
    <source>
        <dbReference type="ARBA" id="ARBA00022490"/>
    </source>
</evidence>
<evidence type="ECO:0000259" key="18">
    <source>
        <dbReference type="PROSITE" id="PS50893"/>
    </source>
</evidence>
<evidence type="ECO:0000256" key="5">
    <source>
        <dbReference type="ARBA" id="ARBA00022741"/>
    </source>
</evidence>
<dbReference type="PANTHER" id="PTHR43152:SF3">
    <property type="entry name" value="UVRABC SYSTEM PROTEIN A"/>
    <property type="match status" value="1"/>
</dbReference>
<dbReference type="InterPro" id="IPR027417">
    <property type="entry name" value="P-loop_NTPase"/>
</dbReference>
<protein>
    <recommendedName>
        <fullName evidence="15 17">UvrABC system protein A</fullName>
        <shortName evidence="17">UvrA protein</shortName>
    </recommendedName>
    <alternativeName>
        <fullName evidence="16 17">Excinuclease ABC subunit A</fullName>
    </alternativeName>
</protein>
<dbReference type="EMBL" id="FXYG01000001">
    <property type="protein sequence ID" value="SMX34242.1"/>
    <property type="molecule type" value="Genomic_DNA"/>
</dbReference>
<comment type="similarity">
    <text evidence="14 17">Belongs to the ABC transporter superfamily. UvrA family.</text>
</comment>
<evidence type="ECO:0000256" key="9">
    <source>
        <dbReference type="ARBA" id="ARBA00022833"/>
    </source>
</evidence>
<dbReference type="Proteomes" id="UP000202485">
    <property type="component" value="Unassembled WGS sequence"/>
</dbReference>
<keyword evidence="9 17" id="KW-0862">Zinc</keyword>
<evidence type="ECO:0000256" key="12">
    <source>
        <dbReference type="ARBA" id="ARBA00023125"/>
    </source>
</evidence>
<keyword evidence="17" id="KW-0742">SOS response</keyword>
<feature type="domain" description="ABC transporter" evidence="18">
    <location>
        <begin position="613"/>
        <end position="941"/>
    </location>
</feature>
<dbReference type="Pfam" id="PF17760">
    <property type="entry name" value="UvrA_inter"/>
    <property type="match status" value="1"/>
</dbReference>
<dbReference type="InterPro" id="IPR041552">
    <property type="entry name" value="UvrA_DNA-bd"/>
</dbReference>
<dbReference type="GO" id="GO:0009381">
    <property type="term" value="F:excinuclease ABC activity"/>
    <property type="evidence" value="ECO:0007669"/>
    <property type="project" value="UniProtKB-UniRule"/>
</dbReference>
<dbReference type="NCBIfam" id="NF001503">
    <property type="entry name" value="PRK00349.1"/>
    <property type="match status" value="1"/>
</dbReference>
<dbReference type="FunFam" id="1.20.1580.10:FF:000002">
    <property type="entry name" value="UvrABC system protein A"/>
    <property type="match status" value="1"/>
</dbReference>
<keyword evidence="10 17" id="KW-0067">ATP-binding</keyword>
<comment type="subcellular location">
    <subcellularLocation>
        <location evidence="1 17">Cytoplasm</location>
    </subcellularLocation>
</comment>
<dbReference type="Gene3D" id="3.30.1490.20">
    <property type="entry name" value="ATP-grasp fold, A domain"/>
    <property type="match status" value="1"/>
</dbReference>
<dbReference type="InterPro" id="IPR003439">
    <property type="entry name" value="ABC_transporter-like_ATP-bd"/>
</dbReference>
<keyword evidence="4 17" id="KW-0677">Repeat</keyword>
<keyword evidence="12 17" id="KW-0238">DNA-binding</keyword>
<dbReference type="GO" id="GO:0003677">
    <property type="term" value="F:DNA binding"/>
    <property type="evidence" value="ECO:0007669"/>
    <property type="project" value="UniProtKB-UniRule"/>
</dbReference>
<dbReference type="InterPro" id="IPR004602">
    <property type="entry name" value="UvrA"/>
</dbReference>
<keyword evidence="6 17" id="KW-0227">DNA damage</keyword>
<evidence type="ECO:0000256" key="16">
    <source>
        <dbReference type="ARBA" id="ARBA00042156"/>
    </source>
</evidence>
<evidence type="ECO:0000256" key="7">
    <source>
        <dbReference type="ARBA" id="ARBA00022769"/>
    </source>
</evidence>
<keyword evidence="7 17" id="KW-0228">DNA excision</keyword>
<evidence type="ECO:0000256" key="10">
    <source>
        <dbReference type="ARBA" id="ARBA00022840"/>
    </source>
</evidence>
<dbReference type="Gene3D" id="3.40.50.300">
    <property type="entry name" value="P-loop containing nucleotide triphosphate hydrolases"/>
    <property type="match status" value="2"/>
</dbReference>
<dbReference type="CDD" id="cd03270">
    <property type="entry name" value="ABC_UvrA_I"/>
    <property type="match status" value="1"/>
</dbReference>
<name>A0A238JWN8_9RHOB</name>
<dbReference type="AlphaFoldDB" id="A0A238JWN8"/>
<dbReference type="GO" id="GO:0005737">
    <property type="term" value="C:cytoplasm"/>
    <property type="evidence" value="ECO:0007669"/>
    <property type="project" value="UniProtKB-SubCell"/>
</dbReference>
<dbReference type="Pfam" id="PF17755">
    <property type="entry name" value="UvrA_DNA-bind"/>
    <property type="match status" value="1"/>
</dbReference>
<evidence type="ECO:0000256" key="4">
    <source>
        <dbReference type="ARBA" id="ARBA00022737"/>
    </source>
</evidence>
<feature type="binding site" evidence="17">
    <location>
        <begin position="34"/>
        <end position="41"/>
    </location>
    <ligand>
        <name>ATP</name>
        <dbReference type="ChEBI" id="CHEBI:30616"/>
    </ligand>
</feature>
<keyword evidence="13 17" id="KW-0234">DNA repair</keyword>
<dbReference type="NCBIfam" id="TIGR00630">
    <property type="entry name" value="uvra"/>
    <property type="match status" value="1"/>
</dbReference>
<comment type="caution">
    <text evidence="17">Lacks conserved residue(s) required for the propagation of feature annotation.</text>
</comment>
<reference evidence="20" key="1">
    <citation type="submission" date="2017-05" db="EMBL/GenBank/DDBJ databases">
        <authorList>
            <person name="Rodrigo-Torres L."/>
            <person name="Arahal R. D."/>
            <person name="Lucena T."/>
        </authorList>
    </citation>
    <scope>NUCLEOTIDE SEQUENCE [LARGE SCALE GENOMIC DNA]</scope>
    <source>
        <strain evidence="20">CECT 8715</strain>
    </source>
</reference>
<dbReference type="GO" id="GO:0009380">
    <property type="term" value="C:excinuclease repair complex"/>
    <property type="evidence" value="ECO:0007669"/>
    <property type="project" value="InterPro"/>
</dbReference>
<comment type="function">
    <text evidence="17">The UvrABC repair system catalyzes the recognition and processing of DNA lesions. UvrA is an ATPase and a DNA-binding protein. A damage recognition complex composed of 2 UvrA and 2 UvrB subunits scans DNA for abnormalities. When the presence of a lesion has been verified by UvrB, the UvrA molecules dissociate.</text>
</comment>
<dbReference type="InterPro" id="IPR017871">
    <property type="entry name" value="ABC_transporter-like_CS"/>
</dbReference>
<evidence type="ECO:0000256" key="3">
    <source>
        <dbReference type="ARBA" id="ARBA00022723"/>
    </source>
</evidence>
<keyword evidence="11 17" id="KW-0267">Excision nuclease</keyword>
<dbReference type="Gene3D" id="1.20.1580.10">
    <property type="entry name" value="ABC transporter ATPase like domain"/>
    <property type="match status" value="2"/>
</dbReference>
<accession>A0A238JWN8</accession>
<dbReference type="PANTHER" id="PTHR43152">
    <property type="entry name" value="UVRABC SYSTEM PROTEIN A"/>
    <property type="match status" value="1"/>
</dbReference>
<dbReference type="HAMAP" id="MF_00205">
    <property type="entry name" value="UvrA"/>
    <property type="match status" value="1"/>
</dbReference>
<dbReference type="GO" id="GO:0005524">
    <property type="term" value="F:ATP binding"/>
    <property type="evidence" value="ECO:0007669"/>
    <property type="project" value="UniProtKB-UniRule"/>
</dbReference>
<dbReference type="SUPFAM" id="SSF52540">
    <property type="entry name" value="P-loop containing nucleoside triphosphate hydrolases"/>
    <property type="match status" value="2"/>
</dbReference>
<dbReference type="RefSeq" id="WP_093961945.1">
    <property type="nucleotide sequence ID" value="NZ_FXYG01000001.1"/>
</dbReference>
<keyword evidence="20" id="KW-1185">Reference proteome</keyword>
<sequence>MAELKNIEVRGAREHNLKNIDVDIPRDQLVVVTGLSGSGKSSLAFDTIYAEGQRRYVESLSAYARQFLDMMEKPDVDHISGLSPAISIEQKTTSKNPRSTVGTVTEIYDYLRLLFARAGTPYSPATGLPIEAQQVQDMVDRIMAMEEGTRGYLLAPIVRDRKGEYKKEFLELRKQGFQRVKVDGQFYELDEPPTLDKKFRHDIDVVVDRIVVREGMETRLADSLRTALDLADGIAILETAPREGEPERITFSENFACPVSGFTIPEIEPRLFSFNAPFGACPDCDGLGVELFFDERLVVPDQTLKLYDGALAPWRKGKSPYFLQTIEAIARHYEFDKNTPWKDLPAHVQQVFLHGSGDDEIQFRYDEGGRVYQVTRSFEGVIPNMERRYRETDSAWIREEFERYQNNRPCHTCEGYRLRPEALAVKIAGLHVGQVVEMSIKEALAWVEDAPNHLSAQKNEIARAILKEIRERLGFLNNVGLEYLTLSRSSGTLSGGESQRIRLASQIGSGLTGVLYVLDEPSIGLHQRDNDRLLGTLKNLRDQGNTVIVVEHDEEAIREADYVFDIGPGAGVHGGQVVSHGTPEQIAADAASITGQYLSGVREIPVPAERRKGNKKKVTVVKASGNNLKDVTAEFPLGKFVCVTGVSGGGKSTLTIETLFKTASMRLNGARQTPAPCETIKGLEHLDKVIDIDQRPIGRTPRSNPATYTGAFAPIRDWFAGLPEAKARGYKPGRFSFNVKGGRCEACQGDGVIKIEMHFLPDVYVTCETCKGARYNRETLEIKFKGKSIADVLDMTVEDAQEFFKAVPSIRDKMDALARVGLGYIKVGQQATTLSGGEAQRVKLSKELAKRSTGRTLYILDEPTTGLHFEDVRKLLEVLHELVDQGNTVVVIEHNLDVVKTADWIIDIGPEGGDGGGEIVAVGTPEEVAECERSHTGRYLKPMLNPERVAAE</sequence>
<gene>
    <name evidence="17 19" type="primary">uvrA</name>
    <name evidence="19" type="ORF">RUA8715_00368</name>
</gene>
<dbReference type="GO" id="GO:0008270">
    <property type="term" value="F:zinc ion binding"/>
    <property type="evidence" value="ECO:0007669"/>
    <property type="project" value="UniProtKB-UniRule"/>
</dbReference>
<evidence type="ECO:0000256" key="15">
    <source>
        <dbReference type="ARBA" id="ARBA00039316"/>
    </source>
</evidence>
<keyword evidence="2 17" id="KW-0963">Cytoplasm</keyword>
<dbReference type="PROSITE" id="PS00211">
    <property type="entry name" value="ABC_TRANSPORTER_1"/>
    <property type="match status" value="2"/>
</dbReference>
<dbReference type="InterPro" id="IPR013815">
    <property type="entry name" value="ATP_grasp_subdomain_1"/>
</dbReference>
<organism evidence="19 20">
    <name type="scientific">Ruegeria arenilitoris</name>
    <dbReference type="NCBI Taxonomy" id="1173585"/>
    <lineage>
        <taxon>Bacteria</taxon>
        <taxon>Pseudomonadati</taxon>
        <taxon>Pseudomonadota</taxon>
        <taxon>Alphaproteobacteria</taxon>
        <taxon>Rhodobacterales</taxon>
        <taxon>Roseobacteraceae</taxon>
        <taxon>Ruegeria</taxon>
    </lineage>
</organism>
<dbReference type="CDD" id="cd03271">
    <property type="entry name" value="ABC_UvrA_II"/>
    <property type="match status" value="1"/>
</dbReference>
<feature type="zinc finger region" description="C4-type" evidence="17">
    <location>
        <begin position="744"/>
        <end position="770"/>
    </location>
</feature>
<dbReference type="GO" id="GO:0009432">
    <property type="term" value="P:SOS response"/>
    <property type="evidence" value="ECO:0007669"/>
    <property type="project" value="UniProtKB-UniRule"/>
</dbReference>
<dbReference type="GO" id="GO:0016887">
    <property type="term" value="F:ATP hydrolysis activity"/>
    <property type="evidence" value="ECO:0007669"/>
    <property type="project" value="InterPro"/>
</dbReference>
<evidence type="ECO:0000256" key="6">
    <source>
        <dbReference type="ARBA" id="ARBA00022763"/>
    </source>
</evidence>
<dbReference type="InterPro" id="IPR041102">
    <property type="entry name" value="UvrA_inter"/>
</dbReference>
<evidence type="ECO:0000256" key="17">
    <source>
        <dbReference type="HAMAP-Rule" id="MF_00205"/>
    </source>
</evidence>
<dbReference type="PROSITE" id="PS50893">
    <property type="entry name" value="ABC_TRANSPORTER_2"/>
    <property type="match status" value="1"/>
</dbReference>
<dbReference type="GO" id="GO:0006289">
    <property type="term" value="P:nucleotide-excision repair"/>
    <property type="evidence" value="ECO:0007669"/>
    <property type="project" value="UniProtKB-UniRule"/>
</dbReference>